<protein>
    <submittedName>
        <fullName evidence="1">Uncharacterized protein</fullName>
    </submittedName>
</protein>
<evidence type="ECO:0000313" key="1">
    <source>
        <dbReference type="EMBL" id="JAP50688.1"/>
    </source>
</evidence>
<sequence>TLSDCASILFRLRGFRRNTFLHYEMLHSFRNLENSCTQPSLRWLPSDHSRDRYSEKLGPFRTWSCRTRVDHQHSKCSYNNHNNSEIRWVHGHSQRSALHRCQPVVLPPELGLSVTEAFVCSLEAPWCSQRQPDDIQGRCPDHFYVSQNPG</sequence>
<dbReference type="AlphaFoldDB" id="A0A0X3PG80"/>
<reference evidence="1" key="1">
    <citation type="submission" date="2016-01" db="EMBL/GenBank/DDBJ databases">
        <title>Reference transcriptome for the parasite Schistocephalus solidus: insights into the molecular evolution of parasitism.</title>
        <authorList>
            <person name="Hebert F.O."/>
            <person name="Grambauer S."/>
            <person name="Barber I."/>
            <person name="Landry C.R."/>
            <person name="Aubin-Horth N."/>
        </authorList>
    </citation>
    <scope>NUCLEOTIDE SEQUENCE</scope>
</reference>
<proteinExistence type="predicted"/>
<name>A0A0X3PG80_SCHSO</name>
<dbReference type="EMBL" id="GEEE01012537">
    <property type="protein sequence ID" value="JAP50688.1"/>
    <property type="molecule type" value="Transcribed_RNA"/>
</dbReference>
<accession>A0A0X3PG80</accession>
<gene>
    <name evidence="1" type="ORF">TR167040</name>
</gene>
<organism evidence="1">
    <name type="scientific">Schistocephalus solidus</name>
    <name type="common">Tapeworm</name>
    <dbReference type="NCBI Taxonomy" id="70667"/>
    <lineage>
        <taxon>Eukaryota</taxon>
        <taxon>Metazoa</taxon>
        <taxon>Spiralia</taxon>
        <taxon>Lophotrochozoa</taxon>
        <taxon>Platyhelminthes</taxon>
        <taxon>Cestoda</taxon>
        <taxon>Eucestoda</taxon>
        <taxon>Diphyllobothriidea</taxon>
        <taxon>Diphyllobothriidae</taxon>
        <taxon>Schistocephalus</taxon>
    </lineage>
</organism>
<feature type="non-terminal residue" evidence="1">
    <location>
        <position position="1"/>
    </location>
</feature>